<geneLocation type="plasmid" evidence="3 4">
    <name>pMGLY</name>
</geneLocation>
<dbReference type="RefSeq" id="WP_246187524.1">
    <property type="nucleotide sequence ID" value="NZ_CP046245.1"/>
</dbReference>
<evidence type="ECO:0000313" key="3">
    <source>
        <dbReference type="EMBL" id="QGP94120.1"/>
    </source>
</evidence>
<keyword evidence="3" id="KW-0614">Plasmid</keyword>
<dbReference type="Pfam" id="PF01381">
    <property type="entry name" value="HTH_3"/>
    <property type="match status" value="1"/>
</dbReference>
<keyword evidence="1" id="KW-0238">DNA-binding</keyword>
<organism evidence="3 4">
    <name type="scientific">Neomoorella glycerini</name>
    <dbReference type="NCBI Taxonomy" id="55779"/>
    <lineage>
        <taxon>Bacteria</taxon>
        <taxon>Bacillati</taxon>
        <taxon>Bacillota</taxon>
        <taxon>Clostridia</taxon>
        <taxon>Neomoorellales</taxon>
        <taxon>Neomoorellaceae</taxon>
        <taxon>Neomoorella</taxon>
    </lineage>
</organism>
<dbReference type="PANTHER" id="PTHR46558">
    <property type="entry name" value="TRACRIPTIONAL REGULATORY PROTEIN-RELATED-RELATED"/>
    <property type="match status" value="1"/>
</dbReference>
<dbReference type="Gene3D" id="1.10.260.40">
    <property type="entry name" value="lambda repressor-like DNA-binding domains"/>
    <property type="match status" value="1"/>
</dbReference>
<dbReference type="AlphaFoldDB" id="A0A6I5ZVQ5"/>
<gene>
    <name evidence="3" type="ORF">MGLY_35450</name>
</gene>
<feature type="domain" description="HTH cro/C1-type" evidence="2">
    <location>
        <begin position="8"/>
        <end position="62"/>
    </location>
</feature>
<protein>
    <submittedName>
        <fullName evidence="3">Helix-turn-helix protein</fullName>
    </submittedName>
</protein>
<proteinExistence type="predicted"/>
<evidence type="ECO:0000256" key="1">
    <source>
        <dbReference type="ARBA" id="ARBA00023125"/>
    </source>
</evidence>
<dbReference type="PANTHER" id="PTHR46558:SF11">
    <property type="entry name" value="HTH-TYPE TRANSCRIPTIONAL REGULATOR XRE"/>
    <property type="match status" value="1"/>
</dbReference>
<keyword evidence="4" id="KW-1185">Reference proteome</keyword>
<sequence>MSTLGDKIKQLRKKKDLTQDELASILHVNRATLANWEINRAVPDPATLQRLADFFNVSVDYLLGRTDDPNPGQHRSTIEDDWPEVTNVLRRCGRKPTPEERRRIARIIKAAIEDTDDI</sequence>
<dbReference type="SUPFAM" id="SSF47413">
    <property type="entry name" value="lambda repressor-like DNA-binding domains"/>
    <property type="match status" value="1"/>
</dbReference>
<evidence type="ECO:0000313" key="4">
    <source>
        <dbReference type="Proteomes" id="UP000425916"/>
    </source>
</evidence>
<dbReference type="EMBL" id="CP046245">
    <property type="protein sequence ID" value="QGP94120.1"/>
    <property type="molecule type" value="Genomic_DNA"/>
</dbReference>
<dbReference type="PROSITE" id="PS50943">
    <property type="entry name" value="HTH_CROC1"/>
    <property type="match status" value="1"/>
</dbReference>
<dbReference type="SMART" id="SM00530">
    <property type="entry name" value="HTH_XRE"/>
    <property type="match status" value="1"/>
</dbReference>
<name>A0A6I5ZVQ5_9FIRM</name>
<dbReference type="Proteomes" id="UP000425916">
    <property type="component" value="Plasmid pMGLY"/>
</dbReference>
<dbReference type="InterPro" id="IPR001387">
    <property type="entry name" value="Cro/C1-type_HTH"/>
</dbReference>
<reference evidence="3 4" key="1">
    <citation type="submission" date="2019-11" db="EMBL/GenBank/DDBJ databases">
        <title>Genome sequence of Moorella glycerini DSM11254.</title>
        <authorList>
            <person name="Poehlein A."/>
            <person name="Boeer T."/>
            <person name="Daniel R."/>
        </authorList>
    </citation>
    <scope>NUCLEOTIDE SEQUENCE [LARGE SCALE GENOMIC DNA]</scope>
    <source>
        <strain evidence="3 4">DSM 11254</strain>
        <plasmid evidence="3 4">pMGLY</plasmid>
    </source>
</reference>
<evidence type="ECO:0000259" key="2">
    <source>
        <dbReference type="PROSITE" id="PS50943"/>
    </source>
</evidence>
<dbReference type="InterPro" id="IPR010982">
    <property type="entry name" value="Lambda_DNA-bd_dom_sf"/>
</dbReference>
<dbReference type="GO" id="GO:0003677">
    <property type="term" value="F:DNA binding"/>
    <property type="evidence" value="ECO:0007669"/>
    <property type="project" value="UniProtKB-KW"/>
</dbReference>
<dbReference type="CDD" id="cd00093">
    <property type="entry name" value="HTH_XRE"/>
    <property type="match status" value="1"/>
</dbReference>
<accession>A0A6I5ZVQ5</accession>